<gene>
    <name evidence="1" type="ORF">BDV40DRAFT_282434</name>
</gene>
<reference evidence="1 2" key="1">
    <citation type="submission" date="2019-04" db="EMBL/GenBank/DDBJ databases">
        <title>Friends and foes A comparative genomics study of 23 Aspergillus species from section Flavi.</title>
        <authorList>
            <consortium name="DOE Joint Genome Institute"/>
            <person name="Kjaerbolling I."/>
            <person name="Vesth T."/>
            <person name="Frisvad J.C."/>
            <person name="Nybo J.L."/>
            <person name="Theobald S."/>
            <person name="Kildgaard S."/>
            <person name="Isbrandt T."/>
            <person name="Kuo A."/>
            <person name="Sato A."/>
            <person name="Lyhne E.K."/>
            <person name="Kogle M.E."/>
            <person name="Wiebenga A."/>
            <person name="Kun R.S."/>
            <person name="Lubbers R.J."/>
            <person name="Makela M.R."/>
            <person name="Barry K."/>
            <person name="Chovatia M."/>
            <person name="Clum A."/>
            <person name="Daum C."/>
            <person name="Haridas S."/>
            <person name="He G."/>
            <person name="LaButti K."/>
            <person name="Lipzen A."/>
            <person name="Mondo S."/>
            <person name="Riley R."/>
            <person name="Salamov A."/>
            <person name="Simmons B.A."/>
            <person name="Magnuson J.K."/>
            <person name="Henrissat B."/>
            <person name="Mortensen U.H."/>
            <person name="Larsen T.O."/>
            <person name="Devries R.P."/>
            <person name="Grigoriev I.V."/>
            <person name="Machida M."/>
            <person name="Baker S.E."/>
            <person name="Andersen M.R."/>
        </authorList>
    </citation>
    <scope>NUCLEOTIDE SEQUENCE [LARGE SCALE GENOMIC DNA]</scope>
    <source>
        <strain evidence="1 2">CBS 117626</strain>
    </source>
</reference>
<dbReference type="Proteomes" id="UP000326950">
    <property type="component" value="Unassembled WGS sequence"/>
</dbReference>
<proteinExistence type="predicted"/>
<evidence type="ECO:0000313" key="1">
    <source>
        <dbReference type="EMBL" id="KAE8155982.1"/>
    </source>
</evidence>
<evidence type="ECO:0000313" key="2">
    <source>
        <dbReference type="Proteomes" id="UP000326950"/>
    </source>
</evidence>
<dbReference type="AlphaFoldDB" id="A0A5N6UBP0"/>
<organism evidence="1 2">
    <name type="scientific">Aspergillus tamarii</name>
    <dbReference type="NCBI Taxonomy" id="41984"/>
    <lineage>
        <taxon>Eukaryota</taxon>
        <taxon>Fungi</taxon>
        <taxon>Dikarya</taxon>
        <taxon>Ascomycota</taxon>
        <taxon>Pezizomycotina</taxon>
        <taxon>Eurotiomycetes</taxon>
        <taxon>Eurotiomycetidae</taxon>
        <taxon>Eurotiales</taxon>
        <taxon>Aspergillaceae</taxon>
        <taxon>Aspergillus</taxon>
        <taxon>Aspergillus subgen. Circumdati</taxon>
    </lineage>
</organism>
<sequence length="68" mass="7830">MQRLRAGEFRRISQWCIAIWPPQPPPNDSSIGWRIKFHTIDVQPKDSKNCLSLSVAASALQCCYRLFP</sequence>
<keyword evidence="2" id="KW-1185">Reference proteome</keyword>
<dbReference type="EMBL" id="ML738787">
    <property type="protein sequence ID" value="KAE8155982.1"/>
    <property type="molecule type" value="Genomic_DNA"/>
</dbReference>
<protein>
    <submittedName>
        <fullName evidence="1">Uncharacterized protein</fullName>
    </submittedName>
</protein>
<name>A0A5N6UBP0_ASPTM</name>
<accession>A0A5N6UBP0</accession>